<dbReference type="Proteomes" id="UP000001542">
    <property type="component" value="Unassembled WGS sequence"/>
</dbReference>
<evidence type="ECO:0000313" key="4">
    <source>
        <dbReference type="Proteomes" id="UP000001542"/>
    </source>
</evidence>
<dbReference type="AlphaFoldDB" id="A2FC83"/>
<evidence type="ECO:0000256" key="1">
    <source>
        <dbReference type="ARBA" id="ARBA00022737"/>
    </source>
</evidence>
<keyword evidence="2" id="KW-0040">ANK repeat</keyword>
<dbReference type="KEGG" id="tva:4755281"/>
<dbReference type="SMR" id="A2FC83"/>
<dbReference type="InParanoid" id="A2FC83"/>
<sequence>MWGRGYCSYYDSDRGYKIKQDEFDIEHIDKLDKKADTSYQIDRETIEHQEFKGTHSIDFEVYSNGLGLMHIAAIWNSLDEFIFLHKTHKLDINVKDRSNHIPLHYACSQGSTEVVAYILSQLSDEEFKKPEIDHNLCLKLAARTSSWRIIEILCQKGIDMKKNGQEAIEIATTLTDIATLRVLLSHSGENSRVTSSPVLSAITFDKIDCLKMLFANGFEADKPVMDMLPLYKALDQYTVNQGIVQLILRYSSKYDIDTQNRMSTVHYICKCMNPKIAADILVHDIDVNKLDEHGRPGPYYFQSKPDGDPAAILDMLLKKGFNVNIKFGSPSISILNHFMTLYGNWERIVKWFVEHDADLEEKLANSKDKRTLRDAIKKVYPKINVPDKDE</sequence>
<reference evidence="3" key="1">
    <citation type="submission" date="2006-10" db="EMBL/GenBank/DDBJ databases">
        <authorList>
            <person name="Amadeo P."/>
            <person name="Zhao Q."/>
            <person name="Wortman J."/>
            <person name="Fraser-Liggett C."/>
            <person name="Carlton J."/>
        </authorList>
    </citation>
    <scope>NUCLEOTIDE SEQUENCE</scope>
    <source>
        <strain evidence="3">G3</strain>
    </source>
</reference>
<dbReference type="InterPro" id="IPR036770">
    <property type="entry name" value="Ankyrin_rpt-contain_sf"/>
</dbReference>
<dbReference type="STRING" id="5722.A2FC83"/>
<dbReference type="RefSeq" id="XP_001310426.1">
    <property type="nucleotide sequence ID" value="XM_001310425.1"/>
</dbReference>
<dbReference type="VEuPathDB" id="TrichDB:TVAGG3_0147940"/>
<name>A2FC83_TRIV3</name>
<dbReference type="Gene3D" id="1.25.40.20">
    <property type="entry name" value="Ankyrin repeat-containing domain"/>
    <property type="match status" value="2"/>
</dbReference>
<proteinExistence type="predicted"/>
<dbReference type="EMBL" id="DS113713">
    <property type="protein sequence ID" value="EAX97496.1"/>
    <property type="molecule type" value="Genomic_DNA"/>
</dbReference>
<protein>
    <submittedName>
        <fullName evidence="3">Uncharacterized protein</fullName>
    </submittedName>
</protein>
<dbReference type="PANTHER" id="PTHR24198:SF165">
    <property type="entry name" value="ANKYRIN REPEAT-CONTAINING PROTEIN-RELATED"/>
    <property type="match status" value="1"/>
</dbReference>
<accession>A2FC83</accession>
<organism evidence="3 4">
    <name type="scientific">Trichomonas vaginalis (strain ATCC PRA-98 / G3)</name>
    <dbReference type="NCBI Taxonomy" id="412133"/>
    <lineage>
        <taxon>Eukaryota</taxon>
        <taxon>Metamonada</taxon>
        <taxon>Parabasalia</taxon>
        <taxon>Trichomonadida</taxon>
        <taxon>Trichomonadidae</taxon>
        <taxon>Trichomonas</taxon>
    </lineage>
</organism>
<dbReference type="SMART" id="SM00248">
    <property type="entry name" value="ANK"/>
    <property type="match status" value="6"/>
</dbReference>
<keyword evidence="4" id="KW-1185">Reference proteome</keyword>
<gene>
    <name evidence="3" type="ORF">TVAG_335560</name>
</gene>
<dbReference type="InterPro" id="IPR002110">
    <property type="entry name" value="Ankyrin_rpt"/>
</dbReference>
<evidence type="ECO:0000313" key="3">
    <source>
        <dbReference type="EMBL" id="EAX97496.1"/>
    </source>
</evidence>
<dbReference type="Pfam" id="PF12796">
    <property type="entry name" value="Ank_2"/>
    <property type="match status" value="1"/>
</dbReference>
<reference evidence="3" key="2">
    <citation type="journal article" date="2007" name="Science">
        <title>Draft genome sequence of the sexually transmitted pathogen Trichomonas vaginalis.</title>
        <authorList>
            <person name="Carlton J.M."/>
            <person name="Hirt R.P."/>
            <person name="Silva J.C."/>
            <person name="Delcher A.L."/>
            <person name="Schatz M."/>
            <person name="Zhao Q."/>
            <person name="Wortman J.R."/>
            <person name="Bidwell S.L."/>
            <person name="Alsmark U.C.M."/>
            <person name="Besteiro S."/>
            <person name="Sicheritz-Ponten T."/>
            <person name="Noel C.J."/>
            <person name="Dacks J.B."/>
            <person name="Foster P.G."/>
            <person name="Simillion C."/>
            <person name="Van de Peer Y."/>
            <person name="Miranda-Saavedra D."/>
            <person name="Barton G.J."/>
            <person name="Westrop G.D."/>
            <person name="Mueller S."/>
            <person name="Dessi D."/>
            <person name="Fiori P.L."/>
            <person name="Ren Q."/>
            <person name="Paulsen I."/>
            <person name="Zhang H."/>
            <person name="Bastida-Corcuera F.D."/>
            <person name="Simoes-Barbosa A."/>
            <person name="Brown M.T."/>
            <person name="Hayes R.D."/>
            <person name="Mukherjee M."/>
            <person name="Okumura C.Y."/>
            <person name="Schneider R."/>
            <person name="Smith A.J."/>
            <person name="Vanacova S."/>
            <person name="Villalvazo M."/>
            <person name="Haas B.J."/>
            <person name="Pertea M."/>
            <person name="Feldblyum T.V."/>
            <person name="Utterback T.R."/>
            <person name="Shu C.L."/>
            <person name="Osoegawa K."/>
            <person name="de Jong P.J."/>
            <person name="Hrdy I."/>
            <person name="Horvathova L."/>
            <person name="Zubacova Z."/>
            <person name="Dolezal P."/>
            <person name="Malik S.B."/>
            <person name="Logsdon J.M. Jr."/>
            <person name="Henze K."/>
            <person name="Gupta A."/>
            <person name="Wang C.C."/>
            <person name="Dunne R.L."/>
            <person name="Upcroft J.A."/>
            <person name="Upcroft P."/>
            <person name="White O."/>
            <person name="Salzberg S.L."/>
            <person name="Tang P."/>
            <person name="Chiu C.-H."/>
            <person name="Lee Y.-S."/>
            <person name="Embley T.M."/>
            <person name="Coombs G.H."/>
            <person name="Mottram J.C."/>
            <person name="Tachezy J."/>
            <person name="Fraser-Liggett C.M."/>
            <person name="Johnson P.J."/>
        </authorList>
    </citation>
    <scope>NUCLEOTIDE SEQUENCE [LARGE SCALE GENOMIC DNA]</scope>
    <source>
        <strain evidence="3">G3</strain>
    </source>
</reference>
<keyword evidence="1" id="KW-0677">Repeat</keyword>
<dbReference type="eggNOG" id="KOG4177">
    <property type="taxonomic scope" value="Eukaryota"/>
</dbReference>
<dbReference type="PANTHER" id="PTHR24198">
    <property type="entry name" value="ANKYRIN REPEAT AND PROTEIN KINASE DOMAIN-CONTAINING PROTEIN"/>
    <property type="match status" value="1"/>
</dbReference>
<dbReference type="SUPFAM" id="SSF48403">
    <property type="entry name" value="Ankyrin repeat"/>
    <property type="match status" value="1"/>
</dbReference>
<dbReference type="OrthoDB" id="10652091at2759"/>
<evidence type="ECO:0000256" key="2">
    <source>
        <dbReference type="ARBA" id="ARBA00023043"/>
    </source>
</evidence>
<dbReference type="VEuPathDB" id="TrichDB:TVAG_335560"/>